<dbReference type="RefSeq" id="WP_204020878.1">
    <property type="nucleotide sequence ID" value="NZ_BOOW01000006.1"/>
</dbReference>
<dbReference type="EMBL" id="BOOW01000006">
    <property type="protein sequence ID" value="GII90461.1"/>
    <property type="molecule type" value="Genomic_DNA"/>
</dbReference>
<proteinExistence type="predicted"/>
<name>A0A919REL0_9ACTN</name>
<feature type="region of interest" description="Disordered" evidence="1">
    <location>
        <begin position="1"/>
        <end position="26"/>
    </location>
</feature>
<accession>A0A919REL0</accession>
<dbReference type="AlphaFoldDB" id="A0A919REL0"/>
<evidence type="ECO:0000256" key="1">
    <source>
        <dbReference type="SAM" id="MobiDB-lite"/>
    </source>
</evidence>
<keyword evidence="3" id="KW-1185">Reference proteome</keyword>
<evidence type="ECO:0000313" key="2">
    <source>
        <dbReference type="EMBL" id="GII90461.1"/>
    </source>
</evidence>
<feature type="compositionally biased region" description="Low complexity" evidence="1">
    <location>
        <begin position="1"/>
        <end position="22"/>
    </location>
</feature>
<sequence>MVTSSTPTTPDSPASSSTPAPDGIDAPRAARQYRELLAAAGFQDVRVEAHLGVFTDAAMLPVLLGLAAGALSAGAVGAGDHDAWVADQRRRAETGRLFLAIPLILAAARKA</sequence>
<protein>
    <submittedName>
        <fullName evidence="2">Uncharacterized protein</fullName>
    </submittedName>
</protein>
<gene>
    <name evidence="2" type="ORF">Ssi02_06920</name>
</gene>
<dbReference type="Proteomes" id="UP000606172">
    <property type="component" value="Unassembled WGS sequence"/>
</dbReference>
<reference evidence="2" key="1">
    <citation type="submission" date="2021-01" db="EMBL/GenBank/DDBJ databases">
        <title>Whole genome shotgun sequence of Sinosporangium siamense NBRC 109515.</title>
        <authorList>
            <person name="Komaki H."/>
            <person name="Tamura T."/>
        </authorList>
    </citation>
    <scope>NUCLEOTIDE SEQUENCE</scope>
    <source>
        <strain evidence="2">NBRC 109515</strain>
    </source>
</reference>
<organism evidence="2 3">
    <name type="scientific">Sinosporangium siamense</name>
    <dbReference type="NCBI Taxonomy" id="1367973"/>
    <lineage>
        <taxon>Bacteria</taxon>
        <taxon>Bacillati</taxon>
        <taxon>Actinomycetota</taxon>
        <taxon>Actinomycetes</taxon>
        <taxon>Streptosporangiales</taxon>
        <taxon>Streptosporangiaceae</taxon>
        <taxon>Sinosporangium</taxon>
    </lineage>
</organism>
<comment type="caution">
    <text evidence="2">The sequence shown here is derived from an EMBL/GenBank/DDBJ whole genome shotgun (WGS) entry which is preliminary data.</text>
</comment>
<evidence type="ECO:0000313" key="3">
    <source>
        <dbReference type="Proteomes" id="UP000606172"/>
    </source>
</evidence>